<organism evidence="2 3">
    <name type="scientific">Peribacillus frigoritolerans</name>
    <dbReference type="NCBI Taxonomy" id="450367"/>
    <lineage>
        <taxon>Bacteria</taxon>
        <taxon>Bacillati</taxon>
        <taxon>Bacillota</taxon>
        <taxon>Bacilli</taxon>
        <taxon>Bacillales</taxon>
        <taxon>Bacillaceae</taxon>
        <taxon>Peribacillus</taxon>
    </lineage>
</organism>
<name>A0AAJ1VBN0_9BACI</name>
<proteinExistence type="predicted"/>
<dbReference type="PANTHER" id="PTHR37317">
    <property type="entry name" value="BLR8090 PROTEIN"/>
    <property type="match status" value="1"/>
</dbReference>
<feature type="domain" description="Treble clef zinc finger" evidence="1">
    <location>
        <begin position="16"/>
        <end position="69"/>
    </location>
</feature>
<dbReference type="RefSeq" id="WP_289349583.1">
    <property type="nucleotide sequence ID" value="NZ_JAUCFI010000003.1"/>
</dbReference>
<dbReference type="AlphaFoldDB" id="A0AAJ1VBN0"/>
<feature type="domain" description="Treble clef zinc finger" evidence="1">
    <location>
        <begin position="661"/>
        <end position="716"/>
    </location>
</feature>
<feature type="domain" description="Treble clef zinc finger" evidence="1">
    <location>
        <begin position="592"/>
        <end position="645"/>
    </location>
</feature>
<evidence type="ECO:0000259" key="1">
    <source>
        <dbReference type="Pfam" id="PF14311"/>
    </source>
</evidence>
<feature type="domain" description="Treble clef zinc finger" evidence="1">
    <location>
        <begin position="298"/>
        <end position="354"/>
    </location>
</feature>
<dbReference type="InterPro" id="IPR025487">
    <property type="entry name" value="DUF4379"/>
</dbReference>
<sequence>MKKRLSLAETSPDVCNEWHPMKNGDMTPYDVASGSDRKVWWLCKRDKSHEWEAVVSSRKYGAGCPYCAGQKAGPSNCLATQAPRIAEEWHPTKNGILTPKDILPRSSKRVWWLCKKDPTHEWDAIISSRTGGAGCPICAGQRVHQSNSLATLNPMLAKEWHPTKNGTLTPHDVMYGSDKTVWWLCINNPEHEWTAVVKSRKNGSACPICAGRKVHPSTCLAAVAPEYAKEWHHEKNGDLTPNDLTIGSHTVVWWQCQKDPSHEWESTVNRRTSGMSCPYCSNSKLHQTNCLAAVCPDLAAQWHKKRNGTLTPQEVMSNSKKRVWWQCPKESSHVWKTTVNLRYRGSGCPFCSNRKVHMTNCLATVSPVLALEWHPIKNGELTPYDVTSGSTKKMWWRCKIHPLHEWEATVVKRKYNGCPHCSAEMRTSFPEQAFHFYLKKVFESNVYNRLKIEHPLTKDRRKYLEADNYIQQLSVAIEYDGVQHKLERDLEKNKAFKKAGIKLIRVRVPSLPKMEGIPVFIHKFPKRDSSLKKCILDVFQYLAKNFPLSERERETIQDLQQLDIAEDRPRIYAQYLSLIKEKSIAIDQTLKKEWDHEKNKGINPYFISLGSTKQVWWQCQKDPTHRWEAEVYSRSAGNGCPFCSNVKLHPTNCLATVRADLAAQWHPTRNGNLTPNDVVSGTKKRVWWSCPKDVTHEWQAAVSSRVSGTGCPFCSNQKLHISNCLATVKPDLAKEWHPTKNGDKTPFDVTAGSGAKAWWQCLKDKSHEWEAPIKDRGIKSNCPYCSNRKVSLTNCLAATNPNLAKQWHPEKNGRLTPFHLTEGSERAVWWQCPKNPEHEWKVPVYYRKAGNNCPICAGKVVHESNSLATIYPDIAKQWHPTKNGALKPKHVTKASKKKVWWVCRFNPSHEWEATIANRTTRGSGCPRCRKKPL</sequence>
<reference evidence="2" key="1">
    <citation type="submission" date="2023-06" db="EMBL/GenBank/DDBJ databases">
        <title>Comparative genomics of Bacillaceae isolates and their secondary metabolite potential.</title>
        <authorList>
            <person name="Song L."/>
            <person name="Nielsen L.J."/>
            <person name="Mohite O."/>
            <person name="Xu X."/>
            <person name="Weber T."/>
            <person name="Kovacs A.T."/>
        </authorList>
    </citation>
    <scope>NUCLEOTIDE SEQUENCE</scope>
    <source>
        <strain evidence="2">G1S1</strain>
    </source>
</reference>
<feature type="domain" description="Treble clef zinc finger" evidence="1">
    <location>
        <begin position="732"/>
        <end position="788"/>
    </location>
</feature>
<evidence type="ECO:0000313" key="2">
    <source>
        <dbReference type="EMBL" id="MDM5283800.1"/>
    </source>
</evidence>
<dbReference type="PANTHER" id="PTHR37317:SF1">
    <property type="entry name" value="ZINC-RIBBON DOMAIN-CONTAINING PROTEIN-RELATED"/>
    <property type="match status" value="1"/>
</dbReference>
<feature type="domain" description="Treble clef zinc finger" evidence="1">
    <location>
        <begin position="803"/>
        <end position="859"/>
    </location>
</feature>
<feature type="domain" description="Treble clef zinc finger" evidence="1">
    <location>
        <begin position="874"/>
        <end position="931"/>
    </location>
</feature>
<dbReference type="Pfam" id="PF14311">
    <property type="entry name" value="DUF4379"/>
    <property type="match status" value="11"/>
</dbReference>
<protein>
    <submittedName>
        <fullName evidence="2">Zinc-ribbon domain-containing protein</fullName>
    </submittedName>
</protein>
<dbReference type="Proteomes" id="UP001238973">
    <property type="component" value="Unassembled WGS sequence"/>
</dbReference>
<feature type="domain" description="Treble clef zinc finger" evidence="1">
    <location>
        <begin position="228"/>
        <end position="282"/>
    </location>
</feature>
<feature type="domain" description="Treble clef zinc finger" evidence="1">
    <location>
        <begin position="85"/>
        <end position="140"/>
    </location>
</feature>
<accession>A0AAJ1VBN0</accession>
<dbReference type="EMBL" id="JAUCFI010000003">
    <property type="protein sequence ID" value="MDM5283800.1"/>
    <property type="molecule type" value="Genomic_DNA"/>
</dbReference>
<feature type="domain" description="Treble clef zinc finger" evidence="1">
    <location>
        <begin position="369"/>
        <end position="423"/>
    </location>
</feature>
<feature type="domain" description="Treble clef zinc finger" evidence="1">
    <location>
        <begin position="156"/>
        <end position="212"/>
    </location>
</feature>
<comment type="caution">
    <text evidence="2">The sequence shown here is derived from an EMBL/GenBank/DDBJ whole genome shotgun (WGS) entry which is preliminary data.</text>
</comment>
<dbReference type="Gene3D" id="3.40.960.10">
    <property type="entry name" value="VSR Endonuclease"/>
    <property type="match status" value="1"/>
</dbReference>
<evidence type="ECO:0000313" key="3">
    <source>
        <dbReference type="Proteomes" id="UP001238973"/>
    </source>
</evidence>
<gene>
    <name evidence="2" type="ORF">QUF85_10845</name>
</gene>